<name>A0AAX3Y6J2_9CAUD</name>
<evidence type="ECO:0000313" key="2">
    <source>
        <dbReference type="Proteomes" id="UP001431754"/>
    </source>
</evidence>
<dbReference type="EMBL" id="OQ851295">
    <property type="protein sequence ID" value="WJZ69965.1"/>
    <property type="molecule type" value="Genomic_DNA"/>
</dbReference>
<accession>A0AAX3Y6J2</accession>
<reference evidence="1" key="1">
    <citation type="submission" date="2023-04" db="EMBL/GenBank/DDBJ databases">
        <title>Virulent bacteriophage PVP-XSN from an Vibrio parahaemolyticus isolate: Characterization and complete genome sequence.</title>
        <authorList>
            <person name="Qi T."/>
            <person name="Lyu S."/>
            <person name="Liu L."/>
            <person name="Guo Q."/>
            <person name="Shen W."/>
            <person name="Han M."/>
            <person name="Xiong F."/>
            <person name="Lou B."/>
            <person name="Xu H."/>
        </authorList>
    </citation>
    <scope>NUCLEOTIDE SEQUENCE</scope>
</reference>
<gene>
    <name evidence="1" type="ORF">PVP_XSN000052</name>
</gene>
<proteinExistence type="predicted"/>
<protein>
    <submittedName>
        <fullName evidence="1">Cro/C1-type HTH DNA-binding domain protein</fullName>
    </submittedName>
</protein>
<dbReference type="GO" id="GO:0003677">
    <property type="term" value="F:DNA binding"/>
    <property type="evidence" value="ECO:0007669"/>
    <property type="project" value="UniProtKB-KW"/>
</dbReference>
<dbReference type="Proteomes" id="UP001431754">
    <property type="component" value="Segment"/>
</dbReference>
<keyword evidence="1" id="KW-0238">DNA-binding</keyword>
<sequence length="77" mass="9026">MPKKKEITGNDIAKLMEDNEISVNCMAWFLGVDRNTVGSYKRKKNKPLPRQNQLKILIDHLKNNVEQVKADFEEQRQ</sequence>
<organism evidence="1 2">
    <name type="scientific">Vibrio phage PVP-XSN</name>
    <dbReference type="NCBI Taxonomy" id="3056214"/>
    <lineage>
        <taxon>Viruses</taxon>
        <taxon>Duplodnaviria</taxon>
        <taxon>Heunggongvirae</taxon>
        <taxon>Uroviricota</taxon>
        <taxon>Caudoviricetes</taxon>
    </lineage>
</organism>
<evidence type="ECO:0000313" key="1">
    <source>
        <dbReference type="EMBL" id="WJZ69965.1"/>
    </source>
</evidence>